<dbReference type="InterPro" id="IPR043502">
    <property type="entry name" value="DNA/RNA_pol_sf"/>
</dbReference>
<dbReference type="AlphaFoldDB" id="A0A8B8MK81"/>
<dbReference type="KEGG" id="aprc:113874275"/>
<dbReference type="InterPro" id="IPR012337">
    <property type="entry name" value="RNaseH-like_sf"/>
</dbReference>
<dbReference type="RefSeq" id="XP_027368313.1">
    <property type="nucleotide sequence ID" value="XM_027512512.1"/>
</dbReference>
<dbReference type="InterPro" id="IPR036397">
    <property type="entry name" value="RNaseH_sf"/>
</dbReference>
<evidence type="ECO:0000313" key="2">
    <source>
        <dbReference type="Proteomes" id="UP000694853"/>
    </source>
</evidence>
<dbReference type="InterPro" id="IPR043128">
    <property type="entry name" value="Rev_trsase/Diguanyl_cyclase"/>
</dbReference>
<dbReference type="Proteomes" id="UP000694853">
    <property type="component" value="Unplaced"/>
</dbReference>
<dbReference type="PANTHER" id="PTHR37984">
    <property type="entry name" value="PROTEIN CBG26694"/>
    <property type="match status" value="1"/>
</dbReference>
<protein>
    <submittedName>
        <fullName evidence="3">Uncharacterized protein LOC113874275</fullName>
    </submittedName>
</protein>
<reference evidence="3" key="2">
    <citation type="submission" date="2025-08" db="UniProtKB">
        <authorList>
            <consortium name="RefSeq"/>
        </authorList>
    </citation>
    <scope>IDENTIFICATION</scope>
    <source>
        <tissue evidence="3">Young leaves</tissue>
    </source>
</reference>
<dbReference type="Gene3D" id="3.30.420.10">
    <property type="entry name" value="Ribonuclease H-like superfamily/Ribonuclease H"/>
    <property type="match status" value="1"/>
</dbReference>
<dbReference type="Pfam" id="PF00665">
    <property type="entry name" value="rve"/>
    <property type="match status" value="1"/>
</dbReference>
<dbReference type="GeneID" id="113874275"/>
<keyword evidence="2" id="KW-1185">Reference proteome</keyword>
<dbReference type="GO" id="GO:0015074">
    <property type="term" value="P:DNA integration"/>
    <property type="evidence" value="ECO:0007669"/>
    <property type="project" value="InterPro"/>
</dbReference>
<dbReference type="SUPFAM" id="SSF56672">
    <property type="entry name" value="DNA/RNA polymerases"/>
    <property type="match status" value="1"/>
</dbReference>
<reference evidence="2" key="1">
    <citation type="journal article" date="2019" name="Toxins">
        <title>Detection of Abrin-Like and Prepropulchellin-Like Toxin Genes and Transcripts Using Whole Genome Sequencing and Full-Length Transcript Sequencing of Abrus precatorius.</title>
        <authorList>
            <person name="Hovde B.T."/>
            <person name="Daligault H.E."/>
            <person name="Hanschen E.R."/>
            <person name="Kunde Y.A."/>
            <person name="Johnson M.B."/>
            <person name="Starkenburg S.R."/>
            <person name="Johnson S.L."/>
        </authorList>
    </citation>
    <scope>NUCLEOTIDE SEQUENCE [LARGE SCALE GENOMIC DNA]</scope>
</reference>
<name>A0A8B8MK81_ABRPR</name>
<gene>
    <name evidence="3" type="primary">LOC113874275</name>
</gene>
<dbReference type="GO" id="GO:0003676">
    <property type="term" value="F:nucleic acid binding"/>
    <property type="evidence" value="ECO:0007669"/>
    <property type="project" value="InterPro"/>
</dbReference>
<dbReference type="InterPro" id="IPR001584">
    <property type="entry name" value="Integrase_cat-core"/>
</dbReference>
<dbReference type="PANTHER" id="PTHR37984:SF5">
    <property type="entry name" value="PROTEIN NYNRIN-LIKE"/>
    <property type="match status" value="1"/>
</dbReference>
<dbReference type="InterPro" id="IPR050951">
    <property type="entry name" value="Retrovirus_Pol_polyprotein"/>
</dbReference>
<dbReference type="OrthoDB" id="10055717at2759"/>
<organism evidence="2 3">
    <name type="scientific">Abrus precatorius</name>
    <name type="common">Indian licorice</name>
    <name type="synonym">Glycine abrus</name>
    <dbReference type="NCBI Taxonomy" id="3816"/>
    <lineage>
        <taxon>Eukaryota</taxon>
        <taxon>Viridiplantae</taxon>
        <taxon>Streptophyta</taxon>
        <taxon>Embryophyta</taxon>
        <taxon>Tracheophyta</taxon>
        <taxon>Spermatophyta</taxon>
        <taxon>Magnoliopsida</taxon>
        <taxon>eudicotyledons</taxon>
        <taxon>Gunneridae</taxon>
        <taxon>Pentapetalae</taxon>
        <taxon>rosids</taxon>
        <taxon>fabids</taxon>
        <taxon>Fabales</taxon>
        <taxon>Fabaceae</taxon>
        <taxon>Papilionoideae</taxon>
        <taxon>50 kb inversion clade</taxon>
        <taxon>NPAAA clade</taxon>
        <taxon>indigoferoid/millettioid clade</taxon>
        <taxon>Abreae</taxon>
        <taxon>Abrus</taxon>
    </lineage>
</organism>
<proteinExistence type="predicted"/>
<feature type="domain" description="Integrase catalytic" evidence="1">
    <location>
        <begin position="260"/>
        <end position="401"/>
    </location>
</feature>
<sequence>MDDFTVYGSSFDACLDSLSKVLDRCIQFYLVLNCEKCHFMVTERTILRHVVSSRGLETDRAKIDVIVSLPYPTSVKEVALFLTMQKDTDFIFDQTCKDIFDELKRHLTSTSIIQPSSWEILFEHMCDALNFAIGAVLGQKFDIEIKDRCGAENLVADHLSRIQQPLEDLPIRGYDSWCAYLVNYLAAKEIPTYFSKAQTAKMKSDSKYYICDDPYLWKMCSDKIIRRYVPEPEFQSDAHNFCKTCEQCQRTGNISGRNEMPQLPLLFCEVFDEWDTDFISLFPVTFGYTYILLVVDYVSKWVEAKATRTDDTRVVVDFVKSYIFYKFGFFIALISDQRSHFCNRIMATLLQKFGVMHKVFTPYHPQTNGQAETSNREIKQILEKTVLPNKKDLSLCLEEAL</sequence>
<dbReference type="PROSITE" id="PS50994">
    <property type="entry name" value="INTEGRASE"/>
    <property type="match status" value="1"/>
</dbReference>
<evidence type="ECO:0000313" key="3">
    <source>
        <dbReference type="RefSeq" id="XP_027368313.1"/>
    </source>
</evidence>
<accession>A0A8B8MK81</accession>
<dbReference type="SUPFAM" id="SSF53098">
    <property type="entry name" value="Ribonuclease H-like"/>
    <property type="match status" value="1"/>
</dbReference>
<evidence type="ECO:0000259" key="1">
    <source>
        <dbReference type="PROSITE" id="PS50994"/>
    </source>
</evidence>
<dbReference type="Gene3D" id="3.30.70.270">
    <property type="match status" value="1"/>
</dbReference>